<dbReference type="InterPro" id="IPR042099">
    <property type="entry name" value="ANL_N_sf"/>
</dbReference>
<gene>
    <name evidence="3" type="ORF">GCM10009854_48300</name>
</gene>
<dbReference type="EMBL" id="BAAARA010000024">
    <property type="protein sequence ID" value="GAA2362964.1"/>
    <property type="molecule type" value="Genomic_DNA"/>
</dbReference>
<feature type="domain" description="AMP-dependent synthetase/ligase" evidence="1">
    <location>
        <begin position="8"/>
        <end position="366"/>
    </location>
</feature>
<dbReference type="SUPFAM" id="SSF56801">
    <property type="entry name" value="Acetyl-CoA synthetase-like"/>
    <property type="match status" value="1"/>
</dbReference>
<name>A0ABN3GWN3_9PSEU</name>
<dbReference type="Gene3D" id="3.30.300.30">
    <property type="match status" value="1"/>
</dbReference>
<evidence type="ECO:0000313" key="3">
    <source>
        <dbReference type="EMBL" id="GAA2362964.1"/>
    </source>
</evidence>
<proteinExistence type="predicted"/>
<dbReference type="CDD" id="cd05936">
    <property type="entry name" value="FC-FACS_FadD_like"/>
    <property type="match status" value="1"/>
</dbReference>
<dbReference type="PANTHER" id="PTHR43767">
    <property type="entry name" value="LONG-CHAIN-FATTY-ACID--COA LIGASE"/>
    <property type="match status" value="1"/>
</dbReference>
<dbReference type="Gene3D" id="3.40.50.12780">
    <property type="entry name" value="N-terminal domain of ligase-like"/>
    <property type="match status" value="1"/>
</dbReference>
<dbReference type="RefSeq" id="WP_344137563.1">
    <property type="nucleotide sequence ID" value="NZ_BAAARA010000024.1"/>
</dbReference>
<accession>A0ABN3GWN3</accession>
<dbReference type="PANTHER" id="PTHR43767:SF12">
    <property type="entry name" value="AMP-DEPENDENT SYNTHETASE AND LIGASE"/>
    <property type="match status" value="1"/>
</dbReference>
<dbReference type="InterPro" id="IPR000873">
    <property type="entry name" value="AMP-dep_synth/lig_dom"/>
</dbReference>
<dbReference type="InterPro" id="IPR025110">
    <property type="entry name" value="AMP-bd_C"/>
</dbReference>
<protein>
    <submittedName>
        <fullName evidence="3">Long-chain fatty acid--CoA ligase</fullName>
    </submittedName>
</protein>
<keyword evidence="4" id="KW-1185">Reference proteome</keyword>
<keyword evidence="3" id="KW-0436">Ligase</keyword>
<evidence type="ECO:0000313" key="4">
    <source>
        <dbReference type="Proteomes" id="UP001501218"/>
    </source>
</evidence>
<reference evidence="3 4" key="1">
    <citation type="journal article" date="2019" name="Int. J. Syst. Evol. Microbiol.">
        <title>The Global Catalogue of Microorganisms (GCM) 10K type strain sequencing project: providing services to taxonomists for standard genome sequencing and annotation.</title>
        <authorList>
            <consortium name="The Broad Institute Genomics Platform"/>
            <consortium name="The Broad Institute Genome Sequencing Center for Infectious Disease"/>
            <person name="Wu L."/>
            <person name="Ma J."/>
        </authorList>
    </citation>
    <scope>NUCLEOTIDE SEQUENCE [LARGE SCALE GENOMIC DNA]</scope>
    <source>
        <strain evidence="3 4">JCM 16221</strain>
    </source>
</reference>
<dbReference type="InterPro" id="IPR050237">
    <property type="entry name" value="ATP-dep_AMP-bd_enzyme"/>
</dbReference>
<dbReference type="Pfam" id="PF13193">
    <property type="entry name" value="AMP-binding_C"/>
    <property type="match status" value="1"/>
</dbReference>
<dbReference type="InterPro" id="IPR045851">
    <property type="entry name" value="AMP-bd_C_sf"/>
</dbReference>
<dbReference type="Pfam" id="PF00501">
    <property type="entry name" value="AMP-binding"/>
    <property type="match status" value="1"/>
</dbReference>
<evidence type="ECO:0000259" key="2">
    <source>
        <dbReference type="Pfam" id="PF13193"/>
    </source>
</evidence>
<dbReference type="PROSITE" id="PS00455">
    <property type="entry name" value="AMP_BINDING"/>
    <property type="match status" value="1"/>
</dbReference>
<dbReference type="InterPro" id="IPR020845">
    <property type="entry name" value="AMP-binding_CS"/>
</dbReference>
<feature type="domain" description="AMP-binding enzyme C-terminal" evidence="2">
    <location>
        <begin position="416"/>
        <end position="491"/>
    </location>
</feature>
<dbReference type="Proteomes" id="UP001501218">
    <property type="component" value="Unassembled WGS sequence"/>
</dbReference>
<organism evidence="3 4">
    <name type="scientific">Saccharopolyspora halophila</name>
    <dbReference type="NCBI Taxonomy" id="405551"/>
    <lineage>
        <taxon>Bacteria</taxon>
        <taxon>Bacillati</taxon>
        <taxon>Actinomycetota</taxon>
        <taxon>Actinomycetes</taxon>
        <taxon>Pseudonocardiales</taxon>
        <taxon>Pseudonocardiaceae</taxon>
        <taxon>Saccharopolyspora</taxon>
    </lineage>
</organism>
<sequence>MLNLAALLEDSAREMPDRAAIISGDTRMTYAQLDTAANQVANLLVSRGVRRGDHVALRCPNTTEFPIVHFGALKAGCAVVPLNVLFKRAEIAYHLHDSDAKVLFASGQAGSDEADAAFSEVDGCEHLFVVEDLAELLADQPETFDCAATAPEDTAVILYTSGTTGRPKGAELTHSNLVHNAQVTAGMFGPHEHDVHLIALPLFHVFGLTCQLHTGMLTRATVVLQARFDAGEAFELMQRERVTVFSGVPTMYWALLGHEDSTGALDFGAIARSLRVATSGGSALPVEVLRRFADRFGVQVLEGYGLSETSPVTTFNRVDRQAKPGTVGLPVWGVQVKVVDNEWNEVPDGERGEIVIRGHNVMKGYYGRPEATAEVLRNGWFRTGDIGFRDSDGYFSVVDRAKEMIIRGGYNVYPRELEEVLMTHPAISLVAVVGVPHPTHGEEIKAFVVPEARFSTSEAELVEWCQANMAAYKYPRLVELRHALPMSATGKILKRELAAAAAERN</sequence>
<comment type="caution">
    <text evidence="3">The sequence shown here is derived from an EMBL/GenBank/DDBJ whole genome shotgun (WGS) entry which is preliminary data.</text>
</comment>
<dbReference type="GO" id="GO:0016874">
    <property type="term" value="F:ligase activity"/>
    <property type="evidence" value="ECO:0007669"/>
    <property type="project" value="UniProtKB-KW"/>
</dbReference>
<evidence type="ECO:0000259" key="1">
    <source>
        <dbReference type="Pfam" id="PF00501"/>
    </source>
</evidence>